<accession>A0ACB9C893</accession>
<evidence type="ECO:0000313" key="1">
    <source>
        <dbReference type="EMBL" id="KAI3730455.1"/>
    </source>
</evidence>
<proteinExistence type="predicted"/>
<protein>
    <submittedName>
        <fullName evidence="1">Uncharacterized protein</fullName>
    </submittedName>
</protein>
<name>A0ACB9C893_9ASTR</name>
<dbReference type="Proteomes" id="UP001056120">
    <property type="component" value="Linkage Group LG21"/>
</dbReference>
<sequence>MVSRRCRVYGDDEPAMKFSAENAELLGKAQGGRAQVAGSKAPKAPHGNEYQGKPVKPGGISFRDVLLKNKTGEDLDEVIEVPEAVQAFVSKQGRDLVGRTVDFTSLRTLNFLLRKDGWSKANVPNTSFESGNCSGEFVPDSVERKGRSKDFGTSENVEEVEESVEVTSPRDKEEVNGLVRNPVVQSINAGHGKVDYAFRSADNNDSNRTDPVVSNFEANLVNVLSQAHSRSRKRPRSEDPFNLNELLGLKAHQGVQ</sequence>
<comment type="caution">
    <text evidence="1">The sequence shown here is derived from an EMBL/GenBank/DDBJ whole genome shotgun (WGS) entry which is preliminary data.</text>
</comment>
<keyword evidence="2" id="KW-1185">Reference proteome</keyword>
<evidence type="ECO:0000313" key="2">
    <source>
        <dbReference type="Proteomes" id="UP001056120"/>
    </source>
</evidence>
<reference evidence="1 2" key="2">
    <citation type="journal article" date="2022" name="Mol. Ecol. Resour.">
        <title>The genomes of chicory, endive, great burdock and yacon provide insights into Asteraceae paleo-polyploidization history and plant inulin production.</title>
        <authorList>
            <person name="Fan W."/>
            <person name="Wang S."/>
            <person name="Wang H."/>
            <person name="Wang A."/>
            <person name="Jiang F."/>
            <person name="Liu H."/>
            <person name="Zhao H."/>
            <person name="Xu D."/>
            <person name="Zhang Y."/>
        </authorList>
    </citation>
    <scope>NUCLEOTIDE SEQUENCE [LARGE SCALE GENOMIC DNA]</scope>
    <source>
        <strain evidence="2">cv. Yunnan</strain>
        <tissue evidence="1">Leaves</tissue>
    </source>
</reference>
<organism evidence="1 2">
    <name type="scientific">Smallanthus sonchifolius</name>
    <dbReference type="NCBI Taxonomy" id="185202"/>
    <lineage>
        <taxon>Eukaryota</taxon>
        <taxon>Viridiplantae</taxon>
        <taxon>Streptophyta</taxon>
        <taxon>Embryophyta</taxon>
        <taxon>Tracheophyta</taxon>
        <taxon>Spermatophyta</taxon>
        <taxon>Magnoliopsida</taxon>
        <taxon>eudicotyledons</taxon>
        <taxon>Gunneridae</taxon>
        <taxon>Pentapetalae</taxon>
        <taxon>asterids</taxon>
        <taxon>campanulids</taxon>
        <taxon>Asterales</taxon>
        <taxon>Asteraceae</taxon>
        <taxon>Asteroideae</taxon>
        <taxon>Heliantheae alliance</taxon>
        <taxon>Millerieae</taxon>
        <taxon>Smallanthus</taxon>
    </lineage>
</organism>
<gene>
    <name evidence="1" type="ORF">L1987_61625</name>
</gene>
<dbReference type="EMBL" id="CM042038">
    <property type="protein sequence ID" value="KAI3730455.1"/>
    <property type="molecule type" value="Genomic_DNA"/>
</dbReference>
<reference evidence="2" key="1">
    <citation type="journal article" date="2022" name="Mol. Ecol. Resour.">
        <title>The genomes of chicory, endive, great burdock and yacon provide insights into Asteraceae palaeo-polyploidization history and plant inulin production.</title>
        <authorList>
            <person name="Fan W."/>
            <person name="Wang S."/>
            <person name="Wang H."/>
            <person name="Wang A."/>
            <person name="Jiang F."/>
            <person name="Liu H."/>
            <person name="Zhao H."/>
            <person name="Xu D."/>
            <person name="Zhang Y."/>
        </authorList>
    </citation>
    <scope>NUCLEOTIDE SEQUENCE [LARGE SCALE GENOMIC DNA]</scope>
    <source>
        <strain evidence="2">cv. Yunnan</strain>
    </source>
</reference>